<dbReference type="EMBL" id="BJUY01000022">
    <property type="protein sequence ID" value="GEK91896.1"/>
    <property type="molecule type" value="Genomic_DNA"/>
</dbReference>
<sequence>MNGITKVSCRVSARIIKMSSFYEVNDYCYKKIQCLSFKQKDNGSRKSQHITHI</sequence>
<keyword evidence="2" id="KW-1185">Reference proteome</keyword>
<comment type="caution">
    <text evidence="1">The sequence shown here is derived from an EMBL/GenBank/DDBJ whole genome shotgun (WGS) entry which is preliminary data.</text>
</comment>
<protein>
    <submittedName>
        <fullName evidence="1">Uncharacterized protein</fullName>
    </submittedName>
</protein>
<dbReference type="AlphaFoldDB" id="A0A511AUR6"/>
<accession>A0A511AUR6</accession>
<reference evidence="1 2" key="1">
    <citation type="submission" date="2019-07" db="EMBL/GenBank/DDBJ databases">
        <title>Whole genome shotgun sequence of Alkalibacterium kapii NBRC 103247.</title>
        <authorList>
            <person name="Hosoyama A."/>
            <person name="Uohara A."/>
            <person name="Ohji S."/>
            <person name="Ichikawa N."/>
        </authorList>
    </citation>
    <scope>NUCLEOTIDE SEQUENCE [LARGE SCALE GENOMIC DNA]</scope>
    <source>
        <strain evidence="1 2">NBRC 103247</strain>
    </source>
</reference>
<evidence type="ECO:0000313" key="1">
    <source>
        <dbReference type="EMBL" id="GEK91896.1"/>
    </source>
</evidence>
<proteinExistence type="predicted"/>
<name>A0A511AUR6_9LACT</name>
<dbReference type="Proteomes" id="UP000321662">
    <property type="component" value="Unassembled WGS sequence"/>
</dbReference>
<gene>
    <name evidence="1" type="ORF">AKA01nite_15180</name>
</gene>
<organism evidence="1 2">
    <name type="scientific">Alkalibacterium kapii</name>
    <dbReference type="NCBI Taxonomy" id="426704"/>
    <lineage>
        <taxon>Bacteria</taxon>
        <taxon>Bacillati</taxon>
        <taxon>Bacillota</taxon>
        <taxon>Bacilli</taxon>
        <taxon>Lactobacillales</taxon>
        <taxon>Carnobacteriaceae</taxon>
        <taxon>Alkalibacterium</taxon>
    </lineage>
</organism>
<evidence type="ECO:0000313" key="2">
    <source>
        <dbReference type="Proteomes" id="UP000321662"/>
    </source>
</evidence>